<dbReference type="HOGENOM" id="CLU_106726_5_1_5"/>
<comment type="caution">
    <text evidence="2">The sequence shown here is derived from an EMBL/GenBank/DDBJ whole genome shotgun (WGS) entry which is preliminary data.</text>
</comment>
<proteinExistence type="predicted"/>
<evidence type="ECO:0000259" key="1">
    <source>
        <dbReference type="Pfam" id="PF12728"/>
    </source>
</evidence>
<dbReference type="GO" id="GO:0003677">
    <property type="term" value="F:DNA binding"/>
    <property type="evidence" value="ECO:0007669"/>
    <property type="project" value="InterPro"/>
</dbReference>
<accession>A3VLJ3</accession>
<dbReference type="NCBIfam" id="TIGR01764">
    <property type="entry name" value="excise"/>
    <property type="match status" value="1"/>
</dbReference>
<evidence type="ECO:0000313" key="3">
    <source>
        <dbReference type="Proteomes" id="UP000002931"/>
    </source>
</evidence>
<sequence>MVTLVPTGAMLTTQQAADILNVSRPFLSKLLKENEIPHVPVGSHRRVMFEDLMTYKAKRDSTRKKALDELADLGQEFDAN</sequence>
<reference evidence="2 3" key="1">
    <citation type="journal article" date="2010" name="J. Bacteriol.">
        <title>Genome sequences of Pelagibaca bermudensis HTCC2601T and Maritimibacter alkaliphilus HTCC2654T, the type strains of two marine Roseobacter genera.</title>
        <authorList>
            <person name="Thrash J.C."/>
            <person name="Cho J.C."/>
            <person name="Ferriera S."/>
            <person name="Johnson J."/>
            <person name="Vergin K.L."/>
            <person name="Giovannoni S.J."/>
        </authorList>
    </citation>
    <scope>NUCLEOTIDE SEQUENCE [LARGE SCALE GENOMIC DNA]</scope>
    <source>
        <strain evidence="2 3">HTCC2654</strain>
    </source>
</reference>
<dbReference type="eggNOG" id="COG3311">
    <property type="taxonomic scope" value="Bacteria"/>
</dbReference>
<feature type="domain" description="Helix-turn-helix" evidence="1">
    <location>
        <begin position="10"/>
        <end position="59"/>
    </location>
</feature>
<organism evidence="2 3">
    <name type="scientific">Maritimibacter alkaliphilus HTCC2654</name>
    <dbReference type="NCBI Taxonomy" id="314271"/>
    <lineage>
        <taxon>Bacteria</taxon>
        <taxon>Pseudomonadati</taxon>
        <taxon>Pseudomonadota</taxon>
        <taxon>Alphaproteobacteria</taxon>
        <taxon>Rhodobacterales</taxon>
        <taxon>Roseobacteraceae</taxon>
        <taxon>Maritimibacter</taxon>
    </lineage>
</organism>
<dbReference type="Proteomes" id="UP000002931">
    <property type="component" value="Unassembled WGS sequence"/>
</dbReference>
<dbReference type="InterPro" id="IPR041657">
    <property type="entry name" value="HTH_17"/>
</dbReference>
<dbReference type="STRING" id="314271.RB2654_21973"/>
<evidence type="ECO:0000313" key="2">
    <source>
        <dbReference type="EMBL" id="EAQ10881.1"/>
    </source>
</evidence>
<gene>
    <name evidence="2" type="ORF">RB2654_21973</name>
</gene>
<dbReference type="AlphaFoldDB" id="A3VLJ3"/>
<name>A3VLJ3_9RHOB</name>
<dbReference type="InterPro" id="IPR010093">
    <property type="entry name" value="SinI_DNA-bd"/>
</dbReference>
<keyword evidence="3" id="KW-1185">Reference proteome</keyword>
<dbReference type="Pfam" id="PF12728">
    <property type="entry name" value="HTH_17"/>
    <property type="match status" value="1"/>
</dbReference>
<protein>
    <recommendedName>
        <fullName evidence="1">Helix-turn-helix domain-containing protein</fullName>
    </recommendedName>
</protein>
<dbReference type="EMBL" id="AAMT01000023">
    <property type="protein sequence ID" value="EAQ10881.1"/>
    <property type="molecule type" value="Genomic_DNA"/>
</dbReference>